<feature type="non-terminal residue" evidence="3">
    <location>
        <position position="686"/>
    </location>
</feature>
<feature type="region of interest" description="Disordered" evidence="1">
    <location>
        <begin position="105"/>
        <end position="130"/>
    </location>
</feature>
<feature type="compositionally biased region" description="Low complexity" evidence="1">
    <location>
        <begin position="119"/>
        <end position="130"/>
    </location>
</feature>
<dbReference type="Proteomes" id="UP000479000">
    <property type="component" value="Unassembled WGS sequence"/>
</dbReference>
<dbReference type="EMBL" id="CADCXU010024266">
    <property type="protein sequence ID" value="CAB0011753.1"/>
    <property type="molecule type" value="Genomic_DNA"/>
</dbReference>
<protein>
    <recommendedName>
        <fullName evidence="2">C2H2-type domain-containing protein</fullName>
    </recommendedName>
</protein>
<evidence type="ECO:0000259" key="2">
    <source>
        <dbReference type="PROSITE" id="PS00028"/>
    </source>
</evidence>
<name>A0A6H5H6P6_9HEMI</name>
<dbReference type="OrthoDB" id="10249535at2759"/>
<feature type="region of interest" description="Disordered" evidence="1">
    <location>
        <begin position="177"/>
        <end position="213"/>
    </location>
</feature>
<proteinExistence type="predicted"/>
<evidence type="ECO:0000313" key="4">
    <source>
        <dbReference type="Proteomes" id="UP000479000"/>
    </source>
</evidence>
<dbReference type="AlphaFoldDB" id="A0A6H5H6P6"/>
<feature type="compositionally biased region" description="Polar residues" evidence="1">
    <location>
        <begin position="182"/>
        <end position="200"/>
    </location>
</feature>
<evidence type="ECO:0000256" key="1">
    <source>
        <dbReference type="SAM" id="MobiDB-lite"/>
    </source>
</evidence>
<sequence>MPLPWKSIDKRYLRGLLTPMELVTPSGARPVWTMCTTVRKNKLKNQRCTQRCDNKQVFYRLVDFESQASRINARCINSVILHRKKGLPNSWLGHKLMQIGQLCQREGRSEGPGNGANERAQTSRSSASTTDCGQVVAEEHIIFGRQQVATNLIGPIVTYPIFSGQGILHSSSVAPMTGSDHYLQQRSSPQHQISKNANHQDSSDRASLDGGNVTAQSGQVLTTLVNVTSSDQQSLDGGLSGKDEQYEAIDDDMYHEESPKVQAKIEPMTVISSVSSEDEEEEEKRQTDSIAVVDLSPLATYNDSGEVNELADEGFLNSKMKPSMMDDHSTSNLDTKSPPADQIVASDLPATISYKSDYFSTDDALQGTPTMEDASNHGYYDDELVDDFQRRQYLEEQEDDVEAHSDSGLQNIQADECMPARGELSGHGSVNTAHSWNHVSPCELWGVCRSLDLLFGSCEMPKRLIYSFQFFKDELRMLAPIWEGKTEAVRRYTCLYCDGEFACPKERRLHVATVHCAPNADTKPGDLLGTNNQPRAVMCIKCGLQLESLKDLRVIVTKLFLHEIGSSRFSRALFHLSCPSFAEPRENGAQKSDTSVLRVPGGVQIPRGVHRAHHQSSPPRMSDMWQNVQVQVESCQSRQDSLVSEASRLHFVPEDVHNESEAQGAYERTYGLRSHPVQYVRQEIQK</sequence>
<dbReference type="InterPro" id="IPR013087">
    <property type="entry name" value="Znf_C2H2_type"/>
</dbReference>
<dbReference type="PROSITE" id="PS00028">
    <property type="entry name" value="ZINC_FINGER_C2H2_1"/>
    <property type="match status" value="1"/>
</dbReference>
<feature type="domain" description="C2H2-type" evidence="2">
    <location>
        <begin position="494"/>
        <end position="515"/>
    </location>
</feature>
<keyword evidence="4" id="KW-1185">Reference proteome</keyword>
<gene>
    <name evidence="3" type="ORF">NTEN_LOCUS16647</name>
</gene>
<evidence type="ECO:0000313" key="3">
    <source>
        <dbReference type="EMBL" id="CAB0011753.1"/>
    </source>
</evidence>
<accession>A0A6H5H6P6</accession>
<reference evidence="3 4" key="1">
    <citation type="submission" date="2020-02" db="EMBL/GenBank/DDBJ databases">
        <authorList>
            <person name="Ferguson B K."/>
        </authorList>
    </citation>
    <scope>NUCLEOTIDE SEQUENCE [LARGE SCALE GENOMIC DNA]</scope>
</reference>
<organism evidence="3 4">
    <name type="scientific">Nesidiocoris tenuis</name>
    <dbReference type="NCBI Taxonomy" id="355587"/>
    <lineage>
        <taxon>Eukaryota</taxon>
        <taxon>Metazoa</taxon>
        <taxon>Ecdysozoa</taxon>
        <taxon>Arthropoda</taxon>
        <taxon>Hexapoda</taxon>
        <taxon>Insecta</taxon>
        <taxon>Pterygota</taxon>
        <taxon>Neoptera</taxon>
        <taxon>Paraneoptera</taxon>
        <taxon>Hemiptera</taxon>
        <taxon>Heteroptera</taxon>
        <taxon>Panheteroptera</taxon>
        <taxon>Cimicomorpha</taxon>
        <taxon>Miridae</taxon>
        <taxon>Dicyphina</taxon>
        <taxon>Nesidiocoris</taxon>
    </lineage>
</organism>